<dbReference type="EMBL" id="LJYW01000001">
    <property type="protein sequence ID" value="KPL50982.1"/>
    <property type="molecule type" value="Genomic_DNA"/>
</dbReference>
<feature type="transmembrane region" description="Helical" evidence="8">
    <location>
        <begin position="210"/>
        <end position="228"/>
    </location>
</feature>
<feature type="transmembrane region" description="Helical" evidence="8">
    <location>
        <begin position="133"/>
        <end position="156"/>
    </location>
</feature>
<dbReference type="RefSeq" id="WP_054357145.1">
    <property type="nucleotide sequence ID" value="NZ_JAPCYQ010000001.1"/>
</dbReference>
<protein>
    <submittedName>
        <fullName evidence="10">ABC transporter permease</fullName>
    </submittedName>
</protein>
<evidence type="ECO:0000256" key="8">
    <source>
        <dbReference type="SAM" id="Phobius"/>
    </source>
</evidence>
<dbReference type="Pfam" id="PF06808">
    <property type="entry name" value="DctM"/>
    <property type="match status" value="2"/>
</dbReference>
<dbReference type="Proteomes" id="UP000048984">
    <property type="component" value="Unassembled WGS sequence"/>
</dbReference>
<keyword evidence="3 7" id="KW-0997">Cell inner membrane</keyword>
<dbReference type="PANTHER" id="PTHR33362">
    <property type="entry name" value="SIALIC ACID TRAP TRANSPORTER PERMEASE PROTEIN SIAT-RELATED"/>
    <property type="match status" value="1"/>
</dbReference>
<evidence type="ECO:0000256" key="1">
    <source>
        <dbReference type="ARBA" id="ARBA00004429"/>
    </source>
</evidence>
<feature type="domain" description="TRAP C4-dicarboxylate transport system permease DctM subunit" evidence="9">
    <location>
        <begin position="5"/>
        <end position="250"/>
    </location>
</feature>
<feature type="transmembrane region" description="Helical" evidence="8">
    <location>
        <begin position="273"/>
        <end position="295"/>
    </location>
</feature>
<feature type="transmembrane region" description="Helical" evidence="8">
    <location>
        <begin position="168"/>
        <end position="190"/>
    </location>
</feature>
<dbReference type="STRING" id="665126.ABB55_01035"/>
<dbReference type="InterPro" id="IPR004681">
    <property type="entry name" value="TRAP_DctM"/>
</dbReference>
<feature type="domain" description="TRAP C4-dicarboxylate transport system permease DctM subunit" evidence="9">
    <location>
        <begin position="256"/>
        <end position="457"/>
    </location>
</feature>
<dbReference type="PIRSF" id="PIRSF006066">
    <property type="entry name" value="HI0050"/>
    <property type="match status" value="1"/>
</dbReference>
<feature type="transmembrane region" description="Helical" evidence="8">
    <location>
        <begin position="397"/>
        <end position="420"/>
    </location>
</feature>
<accession>A0A0P6VIR7</accession>
<feature type="transmembrane region" description="Helical" evidence="8">
    <location>
        <begin position="240"/>
        <end position="267"/>
    </location>
</feature>
<evidence type="ECO:0000259" key="9">
    <source>
        <dbReference type="Pfam" id="PF06808"/>
    </source>
</evidence>
<feature type="transmembrane region" description="Helical" evidence="8">
    <location>
        <begin position="316"/>
        <end position="334"/>
    </location>
</feature>
<organism evidence="10 11">
    <name type="scientific">Prosthecodimorpha hirschii</name>
    <dbReference type="NCBI Taxonomy" id="665126"/>
    <lineage>
        <taxon>Bacteria</taxon>
        <taxon>Pseudomonadati</taxon>
        <taxon>Pseudomonadota</taxon>
        <taxon>Alphaproteobacteria</taxon>
        <taxon>Hyphomicrobiales</taxon>
        <taxon>Ancalomicrobiaceae</taxon>
        <taxon>Prosthecodimorpha</taxon>
    </lineage>
</organism>
<evidence type="ECO:0000256" key="7">
    <source>
        <dbReference type="RuleBase" id="RU369079"/>
    </source>
</evidence>
<dbReference type="GO" id="GO:0005886">
    <property type="term" value="C:plasma membrane"/>
    <property type="evidence" value="ECO:0007669"/>
    <property type="project" value="UniProtKB-SubCell"/>
</dbReference>
<evidence type="ECO:0000256" key="3">
    <source>
        <dbReference type="ARBA" id="ARBA00022519"/>
    </source>
</evidence>
<comment type="subcellular location">
    <subcellularLocation>
        <location evidence="1 7">Cell inner membrane</location>
        <topology evidence="1 7">Multi-pass membrane protein</topology>
    </subcellularLocation>
</comment>
<evidence type="ECO:0000313" key="11">
    <source>
        <dbReference type="Proteomes" id="UP000048984"/>
    </source>
</evidence>
<dbReference type="InterPro" id="IPR010656">
    <property type="entry name" value="DctM"/>
</dbReference>
<evidence type="ECO:0000256" key="2">
    <source>
        <dbReference type="ARBA" id="ARBA00022475"/>
    </source>
</evidence>
<sequence>MLLLLGSFLGLMILGVPVAVSMASASILYILTYGVAPDVIVAQRMFAGVESFPLLAVPFFILAGNLMNIAGVTGRIYSFAVSLVGWMKGGLAQVNIIGSVIFSGMSGTAIADAAGIGTIEIKAMKDHGYPTEVAVGVTAASATLGPIIPPSLPFVIYGMMSNVSIGALFLGGVIPGAVMTIFMMLTVAIFARRYGWGSDAPFEFKRLAEAGLEVLIVLAFPVAVYAMLEYGHLSQNVAIGIALVVLLALDWTFNFSAVMALMTPVILIGGMTLGWFTPTEAAVAAVLWSLFLGLVRYRSMTLKTLAKATRDTVETTASVLFIVTAASVFAWLLTVSQAAQLLSDAILSITQNKWVFLILVNLLLLFIGCFLDTIAAITIVVPILLPIALKLGVDPIHFGLIMTLNLMIGLLHPPLGMVLFVLSRVAKLSVERTTVAILPWLVPLFAALFAITFIPELTLWLPKYMGMLK</sequence>
<keyword evidence="2" id="KW-1003">Cell membrane</keyword>
<reference evidence="10" key="2">
    <citation type="submission" date="2015-10" db="EMBL/GenBank/DDBJ databases">
        <title>Draft Genome Sequence of Prosthecomicrobium hirschii ATCC 27832.</title>
        <authorList>
            <person name="Daniel J."/>
            <person name="Givan S.A."/>
            <person name="Brun Y.V."/>
            <person name="Brown P.J."/>
        </authorList>
    </citation>
    <scope>NUCLEOTIDE SEQUENCE [LARGE SCALE GENOMIC DNA]</scope>
    <source>
        <strain evidence="10">16</strain>
    </source>
</reference>
<proteinExistence type="predicted"/>
<feature type="transmembrane region" description="Helical" evidence="8">
    <location>
        <begin position="354"/>
        <end position="385"/>
    </location>
</feature>
<keyword evidence="4 8" id="KW-0812">Transmembrane</keyword>
<dbReference type="GO" id="GO:0022857">
    <property type="term" value="F:transmembrane transporter activity"/>
    <property type="evidence" value="ECO:0007669"/>
    <property type="project" value="UniProtKB-UniRule"/>
</dbReference>
<keyword evidence="6 8" id="KW-0472">Membrane</keyword>
<keyword evidence="7" id="KW-0813">Transport</keyword>
<feature type="transmembrane region" description="Helical" evidence="8">
    <location>
        <begin position="440"/>
        <end position="461"/>
    </location>
</feature>
<gene>
    <name evidence="10" type="ORF">ABB55_01035</name>
</gene>
<keyword evidence="5 8" id="KW-1133">Transmembrane helix</keyword>
<evidence type="ECO:0000256" key="6">
    <source>
        <dbReference type="ARBA" id="ARBA00023136"/>
    </source>
</evidence>
<name>A0A0P6VIR7_9HYPH</name>
<evidence type="ECO:0000256" key="4">
    <source>
        <dbReference type="ARBA" id="ARBA00022692"/>
    </source>
</evidence>
<reference evidence="10" key="1">
    <citation type="submission" date="2015-09" db="EMBL/GenBank/DDBJ databases">
        <authorList>
            <person name="Jackson K.R."/>
            <person name="Lunt B.L."/>
            <person name="Fisher J.N.B."/>
            <person name="Gardner A.V."/>
            <person name="Bailey M.E."/>
            <person name="Deus L.M."/>
            <person name="Earl A.S."/>
            <person name="Gibby P.D."/>
            <person name="Hartmann K.A."/>
            <person name="Liu J.E."/>
            <person name="Manci A.M."/>
            <person name="Nielsen D.A."/>
            <person name="Solomon M.B."/>
            <person name="Breakwell D.P."/>
            <person name="Burnett S.H."/>
            <person name="Grose J.H."/>
        </authorList>
    </citation>
    <scope>NUCLEOTIDE SEQUENCE [LARGE SCALE GENOMIC DNA]</scope>
    <source>
        <strain evidence="10">16</strain>
    </source>
</reference>
<evidence type="ECO:0000313" key="10">
    <source>
        <dbReference type="EMBL" id="KPL50982.1"/>
    </source>
</evidence>
<dbReference type="AlphaFoldDB" id="A0A0P6VIR7"/>
<comment type="caution">
    <text evidence="10">The sequence shown here is derived from an EMBL/GenBank/DDBJ whole genome shotgun (WGS) entry which is preliminary data.</text>
</comment>
<comment type="function">
    <text evidence="7">Part of the tripartite ATP-independent periplasmic (TRAP) transport system.</text>
</comment>
<keyword evidence="11" id="KW-1185">Reference proteome</keyword>
<dbReference type="PANTHER" id="PTHR33362:SF3">
    <property type="entry name" value="SIALIC ACID TRAP TRANSPORTER PERMEASE PROTEIN SIAT"/>
    <property type="match status" value="1"/>
</dbReference>
<evidence type="ECO:0000256" key="5">
    <source>
        <dbReference type="ARBA" id="ARBA00022989"/>
    </source>
</evidence>
<dbReference type="OrthoDB" id="7824289at2"/>